<gene>
    <name evidence="4" type="ORF">O9H85_23880</name>
</gene>
<keyword evidence="2" id="KW-1133">Transmembrane helix</keyword>
<feature type="transmembrane region" description="Helical" evidence="2">
    <location>
        <begin position="17"/>
        <end position="39"/>
    </location>
</feature>
<evidence type="ECO:0000313" key="4">
    <source>
        <dbReference type="EMBL" id="MCZ8515395.1"/>
    </source>
</evidence>
<proteinExistence type="predicted"/>
<reference evidence="4 5" key="1">
    <citation type="submission" date="2022-12" db="EMBL/GenBank/DDBJ databases">
        <title>Draft genome sequence of Paenibacillus sp. dW9.</title>
        <authorList>
            <person name="Choi E.-W."/>
            <person name="Kim D.-U."/>
        </authorList>
    </citation>
    <scope>NUCLEOTIDE SEQUENCE [LARGE SCALE GENOMIC DNA]</scope>
    <source>
        <strain evidence="5">dW9</strain>
    </source>
</reference>
<evidence type="ECO:0000259" key="3">
    <source>
        <dbReference type="Pfam" id="PF03448"/>
    </source>
</evidence>
<dbReference type="EMBL" id="JAQAGZ010000017">
    <property type="protein sequence ID" value="MCZ8515395.1"/>
    <property type="molecule type" value="Genomic_DNA"/>
</dbReference>
<dbReference type="Gene3D" id="1.25.60.10">
    <property type="entry name" value="MgtE N-terminal domain-like"/>
    <property type="match status" value="1"/>
</dbReference>
<dbReference type="Pfam" id="PF03448">
    <property type="entry name" value="MgtE_N"/>
    <property type="match status" value="1"/>
</dbReference>
<accession>A0ABT4QFD1</accession>
<keyword evidence="5" id="KW-1185">Reference proteome</keyword>
<dbReference type="Proteomes" id="UP001527882">
    <property type="component" value="Unassembled WGS sequence"/>
</dbReference>
<evidence type="ECO:0000256" key="2">
    <source>
        <dbReference type="SAM" id="Phobius"/>
    </source>
</evidence>
<comment type="caution">
    <text evidence="4">The sequence shown here is derived from an EMBL/GenBank/DDBJ whole genome shotgun (WGS) entry which is preliminary data.</text>
</comment>
<feature type="compositionally biased region" description="Low complexity" evidence="1">
    <location>
        <begin position="71"/>
        <end position="129"/>
    </location>
</feature>
<organism evidence="4 5">
    <name type="scientific">Paenibacillus gyeongsangnamensis</name>
    <dbReference type="NCBI Taxonomy" id="3388067"/>
    <lineage>
        <taxon>Bacteria</taxon>
        <taxon>Bacillati</taxon>
        <taxon>Bacillota</taxon>
        <taxon>Bacilli</taxon>
        <taxon>Bacillales</taxon>
        <taxon>Paenibacillaceae</taxon>
        <taxon>Paenibacillus</taxon>
    </lineage>
</organism>
<evidence type="ECO:0000313" key="5">
    <source>
        <dbReference type="Proteomes" id="UP001527882"/>
    </source>
</evidence>
<dbReference type="InterPro" id="IPR038076">
    <property type="entry name" value="MgtE_N_sf"/>
</dbReference>
<keyword evidence="2" id="KW-0812">Transmembrane</keyword>
<keyword evidence="2" id="KW-0472">Membrane</keyword>
<sequence>METPDNSLKEITNRQRLTYFVVIPVLFTTALLGVGTAIIQQGKGKSFSDSIIAVGTKAAGAAKGITSLMHSKSPAPAATAPSANAQQPAASTNPAPSAAATSAGTPTAGKPTAGKPTAGTPSAATSSAAMPDPSSVSGSTTDDAGAKFKMRTDEVAAEFSKMKPAQASQIISNMSSKEAVFAMLGMNTQQRSDILANMDPKQAADLSNLLAKFPPSKSYDPAAEQQLQNLPEVQKQMDDLVKTYSQLPANSAALLITELMKTNSAQAVNVMAQMDNVTRAQILSAMSNTKTNPDGLKYATAITERLLSLK</sequence>
<evidence type="ECO:0000256" key="1">
    <source>
        <dbReference type="SAM" id="MobiDB-lite"/>
    </source>
</evidence>
<name>A0ABT4QFD1_9BACL</name>
<protein>
    <recommendedName>
        <fullName evidence="3">Magnesium transporter MgtE intracellular domain-containing protein</fullName>
    </recommendedName>
</protein>
<feature type="region of interest" description="Disordered" evidence="1">
    <location>
        <begin position="71"/>
        <end position="146"/>
    </location>
</feature>
<dbReference type="SUPFAM" id="SSF158791">
    <property type="entry name" value="MgtE N-terminal domain-like"/>
    <property type="match status" value="1"/>
</dbReference>
<dbReference type="RefSeq" id="WP_269883925.1">
    <property type="nucleotide sequence ID" value="NZ_JAQAGZ010000017.1"/>
</dbReference>
<feature type="domain" description="Magnesium transporter MgtE intracellular" evidence="3">
    <location>
        <begin position="150"/>
        <end position="211"/>
    </location>
</feature>
<dbReference type="InterPro" id="IPR006668">
    <property type="entry name" value="Mg_transptr_MgtE_intracell_dom"/>
</dbReference>